<dbReference type="EMBL" id="JBHLUX010000095">
    <property type="protein sequence ID" value="MFC0473717.1"/>
    <property type="molecule type" value="Genomic_DNA"/>
</dbReference>
<keyword evidence="2" id="KW-1185">Reference proteome</keyword>
<evidence type="ECO:0000313" key="2">
    <source>
        <dbReference type="Proteomes" id="UP001589838"/>
    </source>
</evidence>
<gene>
    <name evidence="1" type="ORF">ACFFHM_25195</name>
</gene>
<reference evidence="1 2" key="1">
    <citation type="submission" date="2024-09" db="EMBL/GenBank/DDBJ databases">
        <authorList>
            <person name="Sun Q."/>
            <person name="Mori K."/>
        </authorList>
    </citation>
    <scope>NUCLEOTIDE SEQUENCE [LARGE SCALE GENOMIC DNA]</scope>
    <source>
        <strain evidence="1 2">NCAIM B.02610</strain>
    </source>
</reference>
<accession>A0ABV6KL56</accession>
<dbReference type="PIRSF" id="PIRSF037692">
    <property type="entry name" value="UCP037692"/>
    <property type="match status" value="1"/>
</dbReference>
<dbReference type="Proteomes" id="UP001589838">
    <property type="component" value="Unassembled WGS sequence"/>
</dbReference>
<sequence length="68" mass="8223">MLAHFQWKSNLSLREWSFSFFHDGQFITGTYYKNGHIKWGQSVLTAESKKKLEPHIHDLMLYHVYEQH</sequence>
<protein>
    <submittedName>
        <fullName evidence="1">DUF5342 family protein</fullName>
    </submittedName>
</protein>
<evidence type="ECO:0000313" key="1">
    <source>
        <dbReference type="EMBL" id="MFC0473717.1"/>
    </source>
</evidence>
<comment type="caution">
    <text evidence="1">The sequence shown here is derived from an EMBL/GenBank/DDBJ whole genome shotgun (WGS) entry which is preliminary data.</text>
</comment>
<proteinExistence type="predicted"/>
<dbReference type="RefSeq" id="WP_335961404.1">
    <property type="nucleotide sequence ID" value="NZ_JAXBLX010000017.1"/>
</dbReference>
<name>A0ABV6KL56_9BACI</name>
<organism evidence="1 2">
    <name type="scientific">Halalkalibacter kiskunsagensis</name>
    <dbReference type="NCBI Taxonomy" id="1548599"/>
    <lineage>
        <taxon>Bacteria</taxon>
        <taxon>Bacillati</taxon>
        <taxon>Bacillota</taxon>
        <taxon>Bacilli</taxon>
        <taxon>Bacillales</taxon>
        <taxon>Bacillaceae</taxon>
        <taxon>Halalkalibacter</taxon>
    </lineage>
</organism>
<dbReference type="Pfam" id="PF17277">
    <property type="entry name" value="DUF5342"/>
    <property type="match status" value="1"/>
</dbReference>
<dbReference type="InterPro" id="IPR017263">
    <property type="entry name" value="UCP037692"/>
</dbReference>